<reference evidence="4" key="2">
    <citation type="journal article" date="2021" name="Microbiome">
        <title>Successional dynamics and alternative stable states in a saline activated sludge microbial community over 9 years.</title>
        <authorList>
            <person name="Wang Y."/>
            <person name="Ye J."/>
            <person name="Ju F."/>
            <person name="Liu L."/>
            <person name="Boyd J.A."/>
            <person name="Deng Y."/>
            <person name="Parks D.H."/>
            <person name="Jiang X."/>
            <person name="Yin X."/>
            <person name="Woodcroft B.J."/>
            <person name="Tyson G.W."/>
            <person name="Hugenholtz P."/>
            <person name="Polz M.F."/>
            <person name="Zhang T."/>
        </authorList>
    </citation>
    <scope>NUCLEOTIDE SEQUENCE</scope>
    <source>
        <strain evidence="4">HKST-UBA14</strain>
    </source>
</reference>
<keyword evidence="1" id="KW-0226">DNA condensation</keyword>
<evidence type="ECO:0000256" key="1">
    <source>
        <dbReference type="ARBA" id="ARBA00023067"/>
    </source>
</evidence>
<name>A0A955L4E1_9BACT</name>
<evidence type="ECO:0000313" key="4">
    <source>
        <dbReference type="EMBL" id="MCA9382810.1"/>
    </source>
</evidence>
<sequence length="90" mass="9633">MNKGTLVDHVASKTGLTKKAAQDALEAFMEAVMSAVANGDSVTLTGFGTFKASKRAARNGRNPQTGEVIQIPARTVPVFRPGKEFKEKVR</sequence>
<gene>
    <name evidence="4" type="ORF">KC909_00430</name>
</gene>
<dbReference type="PANTHER" id="PTHR33175">
    <property type="entry name" value="DNA-BINDING PROTEIN HU"/>
    <property type="match status" value="1"/>
</dbReference>
<dbReference type="SMART" id="SM00411">
    <property type="entry name" value="BHL"/>
    <property type="match status" value="1"/>
</dbReference>
<dbReference type="GO" id="GO:0003677">
    <property type="term" value="F:DNA binding"/>
    <property type="evidence" value="ECO:0007669"/>
    <property type="project" value="UniProtKB-KW"/>
</dbReference>
<dbReference type="PANTHER" id="PTHR33175:SF3">
    <property type="entry name" value="DNA-BINDING PROTEIN HU-BETA"/>
    <property type="match status" value="1"/>
</dbReference>
<dbReference type="InterPro" id="IPR020816">
    <property type="entry name" value="Histone-like_DNA-bd_CS"/>
</dbReference>
<keyword evidence="2 4" id="KW-0238">DNA-binding</keyword>
<organism evidence="4 5">
    <name type="scientific">Candidatus Dojkabacteria bacterium</name>
    <dbReference type="NCBI Taxonomy" id="2099670"/>
    <lineage>
        <taxon>Bacteria</taxon>
        <taxon>Candidatus Dojkabacteria</taxon>
    </lineage>
</organism>
<dbReference type="EMBL" id="JAGQLK010000005">
    <property type="protein sequence ID" value="MCA9382810.1"/>
    <property type="molecule type" value="Genomic_DNA"/>
</dbReference>
<protein>
    <submittedName>
        <fullName evidence="4">HU family DNA-binding protein</fullName>
    </submittedName>
</protein>
<dbReference type="CDD" id="cd13831">
    <property type="entry name" value="HU"/>
    <property type="match status" value="1"/>
</dbReference>
<dbReference type="Pfam" id="PF00216">
    <property type="entry name" value="Bac_DNA_binding"/>
    <property type="match status" value="1"/>
</dbReference>
<dbReference type="GO" id="GO:0030527">
    <property type="term" value="F:structural constituent of chromatin"/>
    <property type="evidence" value="ECO:0007669"/>
    <property type="project" value="InterPro"/>
</dbReference>
<dbReference type="PROSITE" id="PS00045">
    <property type="entry name" value="HISTONE_LIKE"/>
    <property type="match status" value="1"/>
</dbReference>
<proteinExistence type="inferred from homology"/>
<dbReference type="PRINTS" id="PR01727">
    <property type="entry name" value="DNABINDINGHU"/>
</dbReference>
<accession>A0A955L4E1</accession>
<dbReference type="InterPro" id="IPR010992">
    <property type="entry name" value="IHF-like_DNA-bd_dom_sf"/>
</dbReference>
<evidence type="ECO:0000256" key="3">
    <source>
        <dbReference type="RuleBase" id="RU003939"/>
    </source>
</evidence>
<dbReference type="Proteomes" id="UP000783287">
    <property type="component" value="Unassembled WGS sequence"/>
</dbReference>
<dbReference type="InterPro" id="IPR000119">
    <property type="entry name" value="Hist_DNA-bd"/>
</dbReference>
<comment type="caution">
    <text evidence="4">The sequence shown here is derived from an EMBL/GenBank/DDBJ whole genome shotgun (WGS) entry which is preliminary data.</text>
</comment>
<dbReference type="Gene3D" id="4.10.520.10">
    <property type="entry name" value="IHF-like DNA-binding proteins"/>
    <property type="match status" value="1"/>
</dbReference>
<dbReference type="GO" id="GO:0030261">
    <property type="term" value="P:chromosome condensation"/>
    <property type="evidence" value="ECO:0007669"/>
    <property type="project" value="UniProtKB-KW"/>
</dbReference>
<reference evidence="4" key="1">
    <citation type="submission" date="2020-04" db="EMBL/GenBank/DDBJ databases">
        <authorList>
            <person name="Zhang T."/>
        </authorList>
    </citation>
    <scope>NUCLEOTIDE SEQUENCE</scope>
    <source>
        <strain evidence="4">HKST-UBA14</strain>
    </source>
</reference>
<comment type="similarity">
    <text evidence="3">Belongs to the bacterial histone-like protein family.</text>
</comment>
<evidence type="ECO:0000313" key="5">
    <source>
        <dbReference type="Proteomes" id="UP000783287"/>
    </source>
</evidence>
<dbReference type="SUPFAM" id="SSF47729">
    <property type="entry name" value="IHF-like DNA-binding proteins"/>
    <property type="match status" value="1"/>
</dbReference>
<evidence type="ECO:0000256" key="2">
    <source>
        <dbReference type="ARBA" id="ARBA00023125"/>
    </source>
</evidence>
<dbReference type="AlphaFoldDB" id="A0A955L4E1"/>